<reference evidence="2 3" key="1">
    <citation type="journal article" date="2015" name="Nature">
        <title>rRNA introns, odd ribosomes, and small enigmatic genomes across a large radiation of phyla.</title>
        <authorList>
            <person name="Brown C.T."/>
            <person name="Hug L.A."/>
            <person name="Thomas B.C."/>
            <person name="Sharon I."/>
            <person name="Castelle C.J."/>
            <person name="Singh A."/>
            <person name="Wilkins M.J."/>
            <person name="Williams K.H."/>
            <person name="Banfield J.F."/>
        </authorList>
    </citation>
    <scope>NUCLEOTIDE SEQUENCE [LARGE SCALE GENOMIC DNA]</scope>
</reference>
<evidence type="ECO:0000256" key="1">
    <source>
        <dbReference type="SAM" id="Phobius"/>
    </source>
</evidence>
<dbReference type="AlphaFoldDB" id="A0A0G0QNR3"/>
<evidence type="ECO:0000313" key="3">
    <source>
        <dbReference type="Proteomes" id="UP000034215"/>
    </source>
</evidence>
<keyword evidence="1" id="KW-0812">Transmembrane</keyword>
<protein>
    <submittedName>
        <fullName evidence="2">Uncharacterized protein</fullName>
    </submittedName>
</protein>
<keyword evidence="1" id="KW-1133">Transmembrane helix</keyword>
<accession>A0A0G0QNR3</accession>
<evidence type="ECO:0000313" key="2">
    <source>
        <dbReference type="EMBL" id="KKR41758.1"/>
    </source>
</evidence>
<proteinExistence type="predicted"/>
<comment type="caution">
    <text evidence="2">The sequence shown here is derived from an EMBL/GenBank/DDBJ whole genome shotgun (WGS) entry which is preliminary data.</text>
</comment>
<keyword evidence="1" id="KW-0472">Membrane</keyword>
<organism evidence="2 3">
    <name type="scientific">Candidatus Woesebacteria bacterium GW2011_GWB1_40_12</name>
    <dbReference type="NCBI Taxonomy" id="1618576"/>
    <lineage>
        <taxon>Bacteria</taxon>
        <taxon>Candidatus Woeseibacteriota</taxon>
    </lineage>
</organism>
<gene>
    <name evidence="2" type="ORF">UT76_C0027G0009</name>
</gene>
<dbReference type="Proteomes" id="UP000034215">
    <property type="component" value="Unassembled WGS sequence"/>
</dbReference>
<sequence>MLDFEVNNNTKFLLIVVSIFILLTLSVLNINNYSALNKVLGIETVENASDKFWNDFLSKNPDYVPGWVEIGRLDKATAINPNFQTSFNN</sequence>
<name>A0A0G0QNR3_9BACT</name>
<dbReference type="EMBL" id="LBYA01000027">
    <property type="protein sequence ID" value="KKR41758.1"/>
    <property type="molecule type" value="Genomic_DNA"/>
</dbReference>
<feature type="transmembrane region" description="Helical" evidence="1">
    <location>
        <begin position="12"/>
        <end position="30"/>
    </location>
</feature>